<reference evidence="1 2" key="1">
    <citation type="submission" date="2015-09" db="EMBL/GenBank/DDBJ databases">
        <title>Genome sequence of Oxobacter pfennigii DSM 3222.</title>
        <authorList>
            <person name="Poehlein A."/>
            <person name="Bengelsdorf F.R."/>
            <person name="Schiel-Bengelsdorf B."/>
            <person name="Duerre P."/>
            <person name="Daniel R."/>
        </authorList>
    </citation>
    <scope>NUCLEOTIDE SEQUENCE [LARGE SCALE GENOMIC DNA]</scope>
    <source>
        <strain evidence="1 2">DSM 3222</strain>
    </source>
</reference>
<proteinExistence type="predicted"/>
<organism evidence="1 2">
    <name type="scientific">Oxobacter pfennigii</name>
    <dbReference type="NCBI Taxonomy" id="36849"/>
    <lineage>
        <taxon>Bacteria</taxon>
        <taxon>Bacillati</taxon>
        <taxon>Bacillota</taxon>
        <taxon>Clostridia</taxon>
        <taxon>Eubacteriales</taxon>
        <taxon>Clostridiaceae</taxon>
        <taxon>Oxobacter</taxon>
    </lineage>
</organism>
<name>A0A0P9ABU5_9CLOT</name>
<evidence type="ECO:0000313" key="1">
    <source>
        <dbReference type="EMBL" id="KPU42556.1"/>
    </source>
</evidence>
<dbReference type="EMBL" id="LKET01000068">
    <property type="protein sequence ID" value="KPU42556.1"/>
    <property type="molecule type" value="Genomic_DNA"/>
</dbReference>
<evidence type="ECO:0000313" key="2">
    <source>
        <dbReference type="Proteomes" id="UP000050326"/>
    </source>
</evidence>
<sequence>MNDTNAINVIEVIGLTKHLSGRKIIDNIDLTVRE</sequence>
<protein>
    <submittedName>
        <fullName evidence="1">Uncharacterized protein</fullName>
    </submittedName>
</protein>
<keyword evidence="2" id="KW-1185">Reference proteome</keyword>
<dbReference type="AlphaFoldDB" id="A0A0P9ABU5"/>
<comment type="caution">
    <text evidence="1">The sequence shown here is derived from an EMBL/GenBank/DDBJ whole genome shotgun (WGS) entry which is preliminary data.</text>
</comment>
<dbReference type="STRING" id="36849.OXPF_43410"/>
<gene>
    <name evidence="1" type="ORF">OXPF_43410</name>
</gene>
<accession>A0A0P9ABU5</accession>
<dbReference type="Proteomes" id="UP000050326">
    <property type="component" value="Unassembled WGS sequence"/>
</dbReference>